<name>A0A7J6SW52_PEROL</name>
<dbReference type="Proteomes" id="UP000574390">
    <property type="component" value="Unassembled WGS sequence"/>
</dbReference>
<keyword evidence="1" id="KW-0547">Nucleotide-binding</keyword>
<reference evidence="1 2" key="1">
    <citation type="submission" date="2020-04" db="EMBL/GenBank/DDBJ databases">
        <title>Perkinsus olseni comparative genomics.</title>
        <authorList>
            <person name="Bogema D.R."/>
        </authorList>
    </citation>
    <scope>NUCLEOTIDE SEQUENCE [LARGE SCALE GENOMIC DNA]</scope>
    <source>
        <strain evidence="1">ATCC PRA-205</strain>
    </source>
</reference>
<dbReference type="GO" id="GO:0003723">
    <property type="term" value="F:RNA binding"/>
    <property type="evidence" value="ECO:0007669"/>
    <property type="project" value="InterPro"/>
</dbReference>
<evidence type="ECO:0000313" key="1">
    <source>
        <dbReference type="EMBL" id="KAF4736997.1"/>
    </source>
</evidence>
<proteinExistence type="predicted"/>
<evidence type="ECO:0000313" key="2">
    <source>
        <dbReference type="Proteomes" id="UP000574390"/>
    </source>
</evidence>
<accession>A0A7J6SW52</accession>
<keyword evidence="1" id="KW-0378">Hydrolase</keyword>
<feature type="non-terminal residue" evidence="1">
    <location>
        <position position="1"/>
    </location>
</feature>
<dbReference type="GO" id="GO:0004386">
    <property type="term" value="F:helicase activity"/>
    <property type="evidence" value="ECO:0007669"/>
    <property type="project" value="UniProtKB-KW"/>
</dbReference>
<organism evidence="1 2">
    <name type="scientific">Perkinsus olseni</name>
    <name type="common">Perkinsus atlanticus</name>
    <dbReference type="NCBI Taxonomy" id="32597"/>
    <lineage>
        <taxon>Eukaryota</taxon>
        <taxon>Sar</taxon>
        <taxon>Alveolata</taxon>
        <taxon>Perkinsozoa</taxon>
        <taxon>Perkinsea</taxon>
        <taxon>Perkinsida</taxon>
        <taxon>Perkinsidae</taxon>
        <taxon>Perkinsus</taxon>
    </lineage>
</organism>
<dbReference type="SUPFAM" id="SSF54791">
    <property type="entry name" value="Eukaryotic type KH-domain (KH-domain type I)"/>
    <property type="match status" value="1"/>
</dbReference>
<gene>
    <name evidence="1" type="primary">DDX46_7</name>
    <name evidence="1" type="ORF">FOZ62_019912</name>
</gene>
<comment type="caution">
    <text evidence="1">The sequence shown here is derived from an EMBL/GenBank/DDBJ whole genome shotgun (WGS) entry which is preliminary data.</text>
</comment>
<sequence length="85" mass="9898">RGGIEERTGCRLQIKGQFYQQNAYVPPGCRKLYIEIIGNSAVACQRAKAECRDVCEEWAKTTLNIPQGRLMRTNMPQRKRRKLDW</sequence>
<dbReference type="InterPro" id="IPR036612">
    <property type="entry name" value="KH_dom_type_1_sf"/>
</dbReference>
<keyword evidence="1" id="KW-0067">ATP-binding</keyword>
<dbReference type="AlphaFoldDB" id="A0A7J6SW52"/>
<protein>
    <submittedName>
        <fullName evidence="1">Atp-dependent rna helicase</fullName>
    </submittedName>
</protein>
<keyword evidence="1" id="KW-0347">Helicase</keyword>
<dbReference type="EMBL" id="JABANM010011846">
    <property type="protein sequence ID" value="KAF4736997.1"/>
    <property type="molecule type" value="Genomic_DNA"/>
</dbReference>